<evidence type="ECO:0000313" key="2">
    <source>
        <dbReference type="Proteomes" id="UP000198716"/>
    </source>
</evidence>
<dbReference type="EMBL" id="FOMZ01000007">
    <property type="protein sequence ID" value="SFE08729.1"/>
    <property type="molecule type" value="Genomic_DNA"/>
</dbReference>
<organism evidence="1 2">
    <name type="scientific">Actinopolyspora alba</name>
    <dbReference type="NCBI Taxonomy" id="673379"/>
    <lineage>
        <taxon>Bacteria</taxon>
        <taxon>Bacillati</taxon>
        <taxon>Actinomycetota</taxon>
        <taxon>Actinomycetes</taxon>
        <taxon>Actinopolysporales</taxon>
        <taxon>Actinopolysporaceae</taxon>
        <taxon>Actinopolyspora</taxon>
        <taxon>Actinopolyspora alba group</taxon>
    </lineage>
</organism>
<dbReference type="Proteomes" id="UP000198716">
    <property type="component" value="Unassembled WGS sequence"/>
</dbReference>
<accession>A0A1I1XMW4</accession>
<proteinExistence type="predicted"/>
<evidence type="ECO:0000313" key="1">
    <source>
        <dbReference type="EMBL" id="SFE08729.1"/>
    </source>
</evidence>
<protein>
    <submittedName>
        <fullName evidence="1">Uncharacterized protein</fullName>
    </submittedName>
</protein>
<dbReference type="AlphaFoldDB" id="A0A1I1XMW4"/>
<sequence>MEDDTATARTLLATLANDPDPHTPTAWSAPARQTATAIREHLIDATQHRHTTVTFTELHRWRRDLDTTLDHLATTDPALWQHWQYPGTWLDSLLRLRSLIAHVLAKAYWNEADQVAYADMDVPRYLWGAR</sequence>
<keyword evidence="2" id="KW-1185">Reference proteome</keyword>
<reference evidence="2" key="1">
    <citation type="submission" date="2016-10" db="EMBL/GenBank/DDBJ databases">
        <authorList>
            <person name="Varghese N."/>
            <person name="Submissions S."/>
        </authorList>
    </citation>
    <scope>NUCLEOTIDE SEQUENCE [LARGE SCALE GENOMIC DNA]</scope>
    <source>
        <strain evidence="2">DSM 45004</strain>
    </source>
</reference>
<dbReference type="RefSeq" id="WP_165400658.1">
    <property type="nucleotide sequence ID" value="NZ_FOMZ01000007.1"/>
</dbReference>
<gene>
    <name evidence="1" type="ORF">SAMN04487819_107290</name>
</gene>
<name>A0A1I1XMW4_9ACTN</name>